<evidence type="ECO:0000256" key="1">
    <source>
        <dbReference type="ARBA" id="ARBA00004651"/>
    </source>
</evidence>
<keyword evidence="6 7" id="KW-0472">Membrane</keyword>
<evidence type="ECO:0000256" key="2">
    <source>
        <dbReference type="ARBA" id="ARBA00022448"/>
    </source>
</evidence>
<evidence type="ECO:0000256" key="6">
    <source>
        <dbReference type="ARBA" id="ARBA00023136"/>
    </source>
</evidence>
<evidence type="ECO:0008006" key="9">
    <source>
        <dbReference type="Google" id="ProtNLM"/>
    </source>
</evidence>
<comment type="subcellular location">
    <subcellularLocation>
        <location evidence="1">Cell membrane</location>
        <topology evidence="1">Multi-pass membrane protein</topology>
    </subcellularLocation>
</comment>
<evidence type="ECO:0000256" key="3">
    <source>
        <dbReference type="ARBA" id="ARBA00022475"/>
    </source>
</evidence>
<dbReference type="AlphaFoldDB" id="A0A382GX49"/>
<feature type="transmembrane region" description="Helical" evidence="7">
    <location>
        <begin position="243"/>
        <end position="260"/>
    </location>
</feature>
<feature type="transmembrane region" description="Helical" evidence="7">
    <location>
        <begin position="180"/>
        <end position="203"/>
    </location>
</feature>
<gene>
    <name evidence="8" type="ORF">METZ01_LOCUS232474</name>
</gene>
<keyword evidence="2" id="KW-0813">Transport</keyword>
<feature type="transmembrane region" description="Helical" evidence="7">
    <location>
        <begin position="21"/>
        <end position="46"/>
    </location>
</feature>
<keyword evidence="5 7" id="KW-1133">Transmembrane helix</keyword>
<feature type="transmembrane region" description="Helical" evidence="7">
    <location>
        <begin position="113"/>
        <end position="131"/>
    </location>
</feature>
<dbReference type="InterPro" id="IPR002781">
    <property type="entry name" value="TM_pro_TauE-like"/>
</dbReference>
<dbReference type="PANTHER" id="PTHR30269">
    <property type="entry name" value="TRANSMEMBRANE PROTEIN YFCA"/>
    <property type="match status" value="1"/>
</dbReference>
<evidence type="ECO:0000256" key="5">
    <source>
        <dbReference type="ARBA" id="ARBA00022989"/>
    </source>
</evidence>
<sequence>MTTKIHIYTKLIPMGIEYSDIVIMVIALAIGGFVKGVTGLGLPAIAIPVMAGFLGVEHAVIVMVIPPAILNAWLAWTHRNQALEVKELPKLLIWGCLGALVGTWILVTAKDLILSNFLALWILVYLVIRFVRPDLKLSQGTRQKISPGIGLLAGTLQTSTGISLPIVATYFHSLVLEPKAYIFAISALFFVLGTVHFGALVALNAYTPVLLIQSTLALIPALATIPLGIHVSKRINKRFFDKLLTGVLLLSAIKILYGAWGAY</sequence>
<feature type="transmembrane region" description="Helical" evidence="7">
    <location>
        <begin position="58"/>
        <end position="76"/>
    </location>
</feature>
<protein>
    <recommendedName>
        <fullName evidence="9">Membrane transporter protein</fullName>
    </recommendedName>
</protein>
<feature type="transmembrane region" description="Helical" evidence="7">
    <location>
        <begin position="88"/>
        <end position="107"/>
    </location>
</feature>
<keyword evidence="3" id="KW-1003">Cell membrane</keyword>
<dbReference type="EMBL" id="UINC01057932">
    <property type="protein sequence ID" value="SVB79620.1"/>
    <property type="molecule type" value="Genomic_DNA"/>
</dbReference>
<dbReference type="GO" id="GO:0005886">
    <property type="term" value="C:plasma membrane"/>
    <property type="evidence" value="ECO:0007669"/>
    <property type="project" value="UniProtKB-SubCell"/>
</dbReference>
<dbReference type="InterPro" id="IPR052017">
    <property type="entry name" value="TSUP"/>
</dbReference>
<keyword evidence="4 7" id="KW-0812">Transmembrane</keyword>
<accession>A0A382GX49</accession>
<dbReference type="PANTHER" id="PTHR30269:SF32">
    <property type="entry name" value="MEMBRANE TRANSPORTER PROTEIN-RELATED"/>
    <property type="match status" value="1"/>
</dbReference>
<dbReference type="Pfam" id="PF01925">
    <property type="entry name" value="TauE"/>
    <property type="match status" value="1"/>
</dbReference>
<evidence type="ECO:0000313" key="8">
    <source>
        <dbReference type="EMBL" id="SVB79620.1"/>
    </source>
</evidence>
<name>A0A382GX49_9ZZZZ</name>
<evidence type="ECO:0000256" key="7">
    <source>
        <dbReference type="SAM" id="Phobius"/>
    </source>
</evidence>
<evidence type="ECO:0000256" key="4">
    <source>
        <dbReference type="ARBA" id="ARBA00022692"/>
    </source>
</evidence>
<reference evidence="8" key="1">
    <citation type="submission" date="2018-05" db="EMBL/GenBank/DDBJ databases">
        <authorList>
            <person name="Lanie J.A."/>
            <person name="Ng W.-L."/>
            <person name="Kazmierczak K.M."/>
            <person name="Andrzejewski T.M."/>
            <person name="Davidsen T.M."/>
            <person name="Wayne K.J."/>
            <person name="Tettelin H."/>
            <person name="Glass J.I."/>
            <person name="Rusch D."/>
            <person name="Podicherti R."/>
            <person name="Tsui H.-C.T."/>
            <person name="Winkler M.E."/>
        </authorList>
    </citation>
    <scope>NUCLEOTIDE SEQUENCE</scope>
</reference>
<proteinExistence type="predicted"/>
<feature type="transmembrane region" description="Helical" evidence="7">
    <location>
        <begin position="209"/>
        <end position="231"/>
    </location>
</feature>
<organism evidence="8">
    <name type="scientific">marine metagenome</name>
    <dbReference type="NCBI Taxonomy" id="408172"/>
    <lineage>
        <taxon>unclassified sequences</taxon>
        <taxon>metagenomes</taxon>
        <taxon>ecological metagenomes</taxon>
    </lineage>
</organism>